<proteinExistence type="predicted"/>
<dbReference type="Pfam" id="PF24097">
    <property type="entry name" value="TMD_POM152"/>
    <property type="match status" value="1"/>
</dbReference>
<dbReference type="InterPro" id="IPR037701">
    <property type="entry name" value="Pom152"/>
</dbReference>
<comment type="caution">
    <text evidence="7">The sequence shown here is derived from an EMBL/GenBank/DDBJ whole genome shotgun (WGS) entry which is preliminary data.</text>
</comment>
<evidence type="ECO:0000259" key="3">
    <source>
        <dbReference type="Pfam" id="PF24097"/>
    </source>
</evidence>
<feature type="domain" description="Nucleoporin POM152 Ig-like" evidence="4">
    <location>
        <begin position="773"/>
        <end position="857"/>
    </location>
</feature>
<reference evidence="7 8" key="1">
    <citation type="journal article" date="2020" name="ISME J.">
        <title>Uncovering the hidden diversity of litter-decomposition mechanisms in mushroom-forming fungi.</title>
        <authorList>
            <person name="Floudas D."/>
            <person name="Bentzer J."/>
            <person name="Ahren D."/>
            <person name="Johansson T."/>
            <person name="Persson P."/>
            <person name="Tunlid A."/>
        </authorList>
    </citation>
    <scope>NUCLEOTIDE SEQUENCE [LARGE SCALE GENOMIC DNA]</scope>
    <source>
        <strain evidence="7 8">CBS 291.85</strain>
    </source>
</reference>
<dbReference type="GO" id="GO:0017056">
    <property type="term" value="F:structural constituent of nuclear pore"/>
    <property type="evidence" value="ECO:0007669"/>
    <property type="project" value="InterPro"/>
</dbReference>
<feature type="domain" description="Nucleoporin POM152 immunoglobulin-like" evidence="2">
    <location>
        <begin position="892"/>
        <end position="966"/>
    </location>
</feature>
<dbReference type="InterPro" id="IPR056543">
    <property type="entry name" value="Ig-like_POM152_9th"/>
</dbReference>
<name>A0A8H5GNR9_9AGAR</name>
<feature type="domain" description="Nucleoporin POM152 first Ig-like" evidence="5">
    <location>
        <begin position="178"/>
        <end position="315"/>
    </location>
</feature>
<feature type="compositionally biased region" description="Acidic residues" evidence="1">
    <location>
        <begin position="257"/>
        <end position="268"/>
    </location>
</feature>
<dbReference type="EMBL" id="JAACJM010000015">
    <property type="protein sequence ID" value="KAF5368352.1"/>
    <property type="molecule type" value="Genomic_DNA"/>
</dbReference>
<dbReference type="Pfam" id="PF24312">
    <property type="entry name" value="Ig-like_POM152"/>
    <property type="match status" value="2"/>
</dbReference>
<evidence type="ECO:0008006" key="9">
    <source>
        <dbReference type="Google" id="ProtNLM"/>
    </source>
</evidence>
<dbReference type="PANTHER" id="PTHR28206">
    <property type="entry name" value="NUCLEOPORIN POM152"/>
    <property type="match status" value="1"/>
</dbReference>
<dbReference type="InterPro" id="IPR056544">
    <property type="entry name" value="Ig_POM152"/>
</dbReference>
<dbReference type="PANTHER" id="PTHR28206:SF1">
    <property type="entry name" value="NUCLEOPORIN POM152"/>
    <property type="match status" value="1"/>
</dbReference>
<dbReference type="GO" id="GO:0006999">
    <property type="term" value="P:nuclear pore organization"/>
    <property type="evidence" value="ECO:0007669"/>
    <property type="project" value="TreeGrafter"/>
</dbReference>
<dbReference type="GO" id="GO:0006606">
    <property type="term" value="P:protein import into nucleus"/>
    <property type="evidence" value="ECO:0007669"/>
    <property type="project" value="TreeGrafter"/>
</dbReference>
<dbReference type="InterPro" id="IPR056542">
    <property type="entry name" value="Ig-like_POM152_1st"/>
</dbReference>
<evidence type="ECO:0000259" key="5">
    <source>
        <dbReference type="Pfam" id="PF24519"/>
    </source>
</evidence>
<feature type="compositionally biased region" description="Low complexity" evidence="1">
    <location>
        <begin position="269"/>
        <end position="280"/>
    </location>
</feature>
<dbReference type="Pfam" id="PF24519">
    <property type="entry name" value="Ig-like_Pom152_1"/>
    <property type="match status" value="1"/>
</dbReference>
<gene>
    <name evidence="7" type="ORF">D9758_002225</name>
</gene>
<accession>A0A8H5GNR9</accession>
<dbReference type="OrthoDB" id="5529162at2759"/>
<evidence type="ECO:0000256" key="1">
    <source>
        <dbReference type="SAM" id="MobiDB-lite"/>
    </source>
</evidence>
<dbReference type="Pfam" id="PF23664">
    <property type="entry name" value="Ig_Pom152"/>
    <property type="match status" value="2"/>
</dbReference>
<organism evidence="7 8">
    <name type="scientific">Tetrapyrgos nigripes</name>
    <dbReference type="NCBI Taxonomy" id="182062"/>
    <lineage>
        <taxon>Eukaryota</taxon>
        <taxon>Fungi</taxon>
        <taxon>Dikarya</taxon>
        <taxon>Basidiomycota</taxon>
        <taxon>Agaricomycotina</taxon>
        <taxon>Agaricomycetes</taxon>
        <taxon>Agaricomycetidae</taxon>
        <taxon>Agaricales</taxon>
        <taxon>Marasmiineae</taxon>
        <taxon>Marasmiaceae</taxon>
        <taxon>Tetrapyrgos</taxon>
    </lineage>
</organism>
<dbReference type="GO" id="GO:0070762">
    <property type="term" value="C:nuclear pore transmembrane ring"/>
    <property type="evidence" value="ECO:0007669"/>
    <property type="project" value="TreeGrafter"/>
</dbReference>
<feature type="domain" description="Nucleoporin POM152 Ig-like" evidence="4">
    <location>
        <begin position="460"/>
        <end position="561"/>
    </location>
</feature>
<dbReference type="InterPro" id="IPR056541">
    <property type="entry name" value="Ig-like_POM152"/>
</dbReference>
<evidence type="ECO:0000259" key="2">
    <source>
        <dbReference type="Pfam" id="PF23664"/>
    </source>
</evidence>
<protein>
    <recommendedName>
        <fullName evidence="9">Nucleoporin</fullName>
    </recommendedName>
</protein>
<evidence type="ECO:0000313" key="7">
    <source>
        <dbReference type="EMBL" id="KAF5368352.1"/>
    </source>
</evidence>
<keyword evidence="8" id="KW-1185">Reference proteome</keyword>
<feature type="domain" description="Nucleoporin POM152 immunoglobulin-like" evidence="2">
    <location>
        <begin position="566"/>
        <end position="668"/>
    </location>
</feature>
<dbReference type="Proteomes" id="UP000559256">
    <property type="component" value="Unassembled WGS sequence"/>
</dbReference>
<feature type="domain" description="Nucleoporin POM152 ninth Ig-like" evidence="6">
    <location>
        <begin position="1102"/>
        <end position="1173"/>
    </location>
</feature>
<feature type="domain" description="Nucleoporin POM152 N-terminal transmembrane" evidence="3">
    <location>
        <begin position="25"/>
        <end position="109"/>
    </location>
</feature>
<evidence type="ECO:0000313" key="8">
    <source>
        <dbReference type="Proteomes" id="UP000559256"/>
    </source>
</evidence>
<sequence length="1286" mass="141661">MSAKSAGKKPEANASSPLIREEYLDVPSQRLYYISLGVLCQAVKLFDFARSLVSSSDDLYLCRKWLLVDVIYCVLLSLLRIPRLNYSKAVVALQIICVCIFDGLVFGGIKVNLGGSSVDSIVSLGKSRHSELAYTPESSAFQDLVARFSFGLVGIPAEISNDAHLRGQYSIRMSPISTAQLNPYRETFCLPSSEDAVLIPVLLNNTTPISLRYSISPLGRPSGEPTYVDISGKELKAIEQARLDALQVSRPSAKDMDDYDEYDDEPGSDDSSSQLQSTQSLVHIRLHKPGVIRLERLMDSSNVEARINPLGEVTVVPCPRARFSSAGSDDDNIRCAGQESDLQLMMDITGVPPLSLGWSKTVNSRKETYLVEGIEGGHPGGESITRDSQVVSNHGIVHRWTAASDQFSVPLTIPLDTPGSHVYELEVVRDAVGNAVVINSGLNDTLPSGDTKRSFQVLRRSTVHFKSCSPEKPASYRIGSEASLTISAVADPSDAPLDITVKYQPSEGVESGSKRLHPWTKTLKTQSSKDLSVSANAPGQYSIIGVKGKWCPGDVLAPESCPVVEKPKPTTEIEWKKIHECSGDTGVSASLVMHGTPPFTVFYRIQKDSDPSKEKSKIFQSFRGDFTDQPEDSGHYTFTFTHISDAHYSKVELDGPSIDQVVHPQASAEFVGSSKAKKKVVNVCESDNIDAAVDLRGSGPWNLDVQVVGPKSSEIISFTGIESSRKTIQVPVPAKVNQDGGSFEIDLVSVEDKYGCKRPISPPGITVNVRRSKPTAKFYGAEGKRNVTVLDHERANLPLRLTGEQPWRLKYRRVGEPRISSATLKSPNDVLSVTDSGIYEILEVSDAQCPGYVAADGSTYQVDFIPRPTARLSSQTQATFEPSNGSYILPPVCEGSDGHVDLDLTGRPPFQIKYNIARNNNNGGTTLLGQPTFNSIQPRTRLQLDTKQPGRVYYEVKQIGDTAYPLAKHENTPIPRANRLLIEQQVFLRPSAKFRNRNRLSYCLYDWFTPLDTSSDGTIVFEGSPPFIVHLSIKSWVGNHVDSKIVEVMDHVWKIDLPSYDFRSIGRHLITIESVEDSSGCAHAVLDPADSKIWVEVSETAAIVPFDRREDYCVGDIVQFQLEGTPPWTVGYRINGKSYTQEVQKSPFSLLQQQPGEVVITSIAHQQKMCKASVPDLHFTVHQLPSAQVAHGKNVLHDIHEGDQAEIVFSFTGEPPFTFTYQRTELSTQKNVPGKVLDTQISPRIYTNEYSIFSALEGTWSVTAISDRYCRYPPNQPERAVEKQGR</sequence>
<dbReference type="Pfam" id="PF24527">
    <property type="entry name" value="Ig-like_Pom152_9"/>
    <property type="match status" value="1"/>
</dbReference>
<evidence type="ECO:0000259" key="4">
    <source>
        <dbReference type="Pfam" id="PF24312"/>
    </source>
</evidence>
<feature type="region of interest" description="Disordered" evidence="1">
    <location>
        <begin position="246"/>
        <end position="280"/>
    </location>
</feature>
<evidence type="ECO:0000259" key="6">
    <source>
        <dbReference type="Pfam" id="PF24527"/>
    </source>
</evidence>
<dbReference type="InterPro" id="IPR056540">
    <property type="entry name" value="TMD_POM152"/>
</dbReference>